<feature type="domain" description="LEM" evidence="3">
    <location>
        <begin position="436"/>
        <end position="480"/>
    </location>
</feature>
<organism evidence="4 5">
    <name type="scientific">Rhynchophorus ferrugineus</name>
    <name type="common">Red palm weevil</name>
    <name type="synonym">Curculio ferrugineus</name>
    <dbReference type="NCBI Taxonomy" id="354439"/>
    <lineage>
        <taxon>Eukaryota</taxon>
        <taxon>Metazoa</taxon>
        <taxon>Ecdysozoa</taxon>
        <taxon>Arthropoda</taxon>
        <taxon>Hexapoda</taxon>
        <taxon>Insecta</taxon>
        <taxon>Pterygota</taxon>
        <taxon>Neoptera</taxon>
        <taxon>Endopterygota</taxon>
        <taxon>Coleoptera</taxon>
        <taxon>Polyphaga</taxon>
        <taxon>Cucujiformia</taxon>
        <taxon>Curculionidae</taxon>
        <taxon>Dryophthorinae</taxon>
        <taxon>Rhynchophorus</taxon>
    </lineage>
</organism>
<feature type="compositionally biased region" description="Polar residues" evidence="2">
    <location>
        <begin position="224"/>
        <end position="246"/>
    </location>
</feature>
<dbReference type="Proteomes" id="UP000625711">
    <property type="component" value="Unassembled WGS sequence"/>
</dbReference>
<dbReference type="Pfam" id="PF12796">
    <property type="entry name" value="Ank_2"/>
    <property type="match status" value="1"/>
</dbReference>
<reference evidence="4" key="1">
    <citation type="submission" date="2020-08" db="EMBL/GenBank/DDBJ databases">
        <title>Genome sequencing and assembly of the red palm weevil Rhynchophorus ferrugineus.</title>
        <authorList>
            <person name="Dias G.B."/>
            <person name="Bergman C.M."/>
            <person name="Manee M."/>
        </authorList>
    </citation>
    <scope>NUCLEOTIDE SEQUENCE</scope>
    <source>
        <strain evidence="4">AA-2017</strain>
        <tissue evidence="4">Whole larva</tissue>
    </source>
</reference>
<evidence type="ECO:0000259" key="3">
    <source>
        <dbReference type="PROSITE" id="PS50954"/>
    </source>
</evidence>
<feature type="region of interest" description="Disordered" evidence="2">
    <location>
        <begin position="224"/>
        <end position="255"/>
    </location>
</feature>
<dbReference type="Gene3D" id="1.10.720.40">
    <property type="match status" value="1"/>
</dbReference>
<name>A0A834I046_RHYFE</name>
<dbReference type="SUPFAM" id="SSF63451">
    <property type="entry name" value="LEM domain"/>
    <property type="match status" value="1"/>
</dbReference>
<dbReference type="SUPFAM" id="SSF48403">
    <property type="entry name" value="Ankyrin repeat"/>
    <property type="match status" value="1"/>
</dbReference>
<dbReference type="Pfam" id="PF22945">
    <property type="entry name" value="LEM-3_GIY-YIG"/>
    <property type="match status" value="1"/>
</dbReference>
<proteinExistence type="predicted"/>
<dbReference type="InterPro" id="IPR011015">
    <property type="entry name" value="LEM/LEM-like_dom_sf"/>
</dbReference>
<dbReference type="CDD" id="cd10454">
    <property type="entry name" value="GIY-YIG_COG3680_Meta"/>
    <property type="match status" value="1"/>
</dbReference>
<gene>
    <name evidence="4" type="ORF">GWI33_018498</name>
</gene>
<protein>
    <recommendedName>
        <fullName evidence="3">LEM domain-containing protein</fullName>
    </recommendedName>
</protein>
<dbReference type="PANTHER" id="PTHR46427:SF1">
    <property type="entry name" value="ANKYRIN REPEAT AND LEM DOMAIN-CONTAINING PROTEIN 1"/>
    <property type="match status" value="1"/>
</dbReference>
<dbReference type="SMART" id="SM00248">
    <property type="entry name" value="ANK"/>
    <property type="match status" value="4"/>
</dbReference>
<sequence length="679" mass="76563">MLYRGRDKREFYLASLLYDSIEFKHLESVTSLLVEKGADPNLVLASKGICPFHLVVGGDSNEFSHKVTSLILQNGGNPNVRSDEGLTPVHIAAAWGKTNILKLLLRNGGDPLSRDINGKTPRHYASAEGFTDCLDLLDSYFPDTVLQTHQESLQDTSSDVNNLVFDKIIVNNGFTVGEYVIDNQAVSATSGGEDGRLHSLPNTDATEYILNWFNQQQSIINSTPTDSLTKQFGSTTSLESADSSPGESDGDRTSKRYDSHYITFRKVYRKTRKKSSIKSPNKTQKSVYFDATKTSLEDTNCEEAENFSLAKEYSTESGIITLPVSVEDIGLSSNIEHIPLKKKETSSDYQTCSQISIDAFEKNVFEITEDLSQLHIQKGDNTVCTDDMSFVSVSEVYKYEDKDEGIVLYEKRLLKSPSECARSVKSSTISSRRSTLPESLDYDTDTLRRELTQRGFPAGPITVTTKKVYLKKLYQLKKSPVLVNNAKDLPNKRVYSVELEKTLRDTSWTTDLTTYKQLEADLIKQFSNPDPSRKWREADNLSPQKIWETFLSGIFYVGKGKRSRPYQHLYDAVELWKDKKPTTSKKLKRIMDIWKNDGGVICLHVYLNIIPVEAYTREAAMISALTLDNITNVKGGEFYGIAATWPQKKKKMLGVYLLHKAMMIFLQEGERQLFPADFS</sequence>
<dbReference type="InterPro" id="IPR002110">
    <property type="entry name" value="Ankyrin_rpt"/>
</dbReference>
<dbReference type="InterPro" id="IPR034998">
    <property type="entry name" value="ANKLE1"/>
</dbReference>
<keyword evidence="1" id="KW-0040">ANK repeat</keyword>
<dbReference type="GO" id="GO:0005737">
    <property type="term" value="C:cytoplasm"/>
    <property type="evidence" value="ECO:0007669"/>
    <property type="project" value="TreeGrafter"/>
</dbReference>
<dbReference type="GO" id="GO:0005654">
    <property type="term" value="C:nucleoplasm"/>
    <property type="evidence" value="ECO:0007669"/>
    <property type="project" value="TreeGrafter"/>
</dbReference>
<dbReference type="EMBL" id="JAACXV010014331">
    <property type="protein sequence ID" value="KAF7268345.1"/>
    <property type="molecule type" value="Genomic_DNA"/>
</dbReference>
<dbReference type="InterPro" id="IPR036770">
    <property type="entry name" value="Ankyrin_rpt-contain_sf"/>
</dbReference>
<dbReference type="PROSITE" id="PS50297">
    <property type="entry name" value="ANK_REP_REGION"/>
    <property type="match status" value="1"/>
</dbReference>
<evidence type="ECO:0000313" key="4">
    <source>
        <dbReference type="EMBL" id="KAF7268345.1"/>
    </source>
</evidence>
<keyword evidence="5" id="KW-1185">Reference proteome</keyword>
<dbReference type="PANTHER" id="PTHR46427">
    <property type="entry name" value="ANKYRIN REPEAT AND LEM DOMAIN-CONTAINING PROTEIN 1"/>
    <property type="match status" value="1"/>
</dbReference>
<dbReference type="PROSITE" id="PS50088">
    <property type="entry name" value="ANK_REPEAT"/>
    <property type="match status" value="1"/>
</dbReference>
<evidence type="ECO:0000256" key="1">
    <source>
        <dbReference type="PROSITE-ProRule" id="PRU00023"/>
    </source>
</evidence>
<dbReference type="InterPro" id="IPR003887">
    <property type="entry name" value="LEM_dom"/>
</dbReference>
<dbReference type="GO" id="GO:0000724">
    <property type="term" value="P:double-strand break repair via homologous recombination"/>
    <property type="evidence" value="ECO:0007669"/>
    <property type="project" value="TreeGrafter"/>
</dbReference>
<dbReference type="Gene3D" id="1.25.40.20">
    <property type="entry name" value="Ankyrin repeat-containing domain"/>
    <property type="match status" value="1"/>
</dbReference>
<feature type="repeat" description="ANK" evidence="1">
    <location>
        <begin position="84"/>
        <end position="116"/>
    </location>
</feature>
<dbReference type="AlphaFoldDB" id="A0A834I046"/>
<dbReference type="GO" id="GO:0004520">
    <property type="term" value="F:DNA endonuclease activity"/>
    <property type="evidence" value="ECO:0007669"/>
    <property type="project" value="TreeGrafter"/>
</dbReference>
<dbReference type="PROSITE" id="PS50954">
    <property type="entry name" value="LEM"/>
    <property type="match status" value="1"/>
</dbReference>
<accession>A0A834I046</accession>
<evidence type="ECO:0000313" key="5">
    <source>
        <dbReference type="Proteomes" id="UP000625711"/>
    </source>
</evidence>
<dbReference type="OrthoDB" id="1601181at2759"/>
<evidence type="ECO:0000256" key="2">
    <source>
        <dbReference type="SAM" id="MobiDB-lite"/>
    </source>
</evidence>
<dbReference type="Pfam" id="PF03020">
    <property type="entry name" value="LEM"/>
    <property type="match status" value="1"/>
</dbReference>
<dbReference type="SMART" id="SM00540">
    <property type="entry name" value="LEM"/>
    <property type="match status" value="1"/>
</dbReference>
<comment type="caution">
    <text evidence="4">The sequence shown here is derived from an EMBL/GenBank/DDBJ whole genome shotgun (WGS) entry which is preliminary data.</text>
</comment>
<dbReference type="GO" id="GO:0000712">
    <property type="term" value="P:resolution of meiotic recombination intermediates"/>
    <property type="evidence" value="ECO:0007669"/>
    <property type="project" value="TreeGrafter"/>
</dbReference>
<dbReference type="CDD" id="cd12934">
    <property type="entry name" value="LEM"/>
    <property type="match status" value="1"/>
</dbReference>